<organism evidence="1 2">
    <name type="scientific">Solanum tuberosum</name>
    <name type="common">Potato</name>
    <dbReference type="NCBI Taxonomy" id="4113"/>
    <lineage>
        <taxon>Eukaryota</taxon>
        <taxon>Viridiplantae</taxon>
        <taxon>Streptophyta</taxon>
        <taxon>Embryophyta</taxon>
        <taxon>Tracheophyta</taxon>
        <taxon>Spermatophyta</taxon>
        <taxon>Magnoliopsida</taxon>
        <taxon>eudicotyledons</taxon>
        <taxon>Gunneridae</taxon>
        <taxon>Pentapetalae</taxon>
        <taxon>asterids</taxon>
        <taxon>lamiids</taxon>
        <taxon>Solanales</taxon>
        <taxon>Solanaceae</taxon>
        <taxon>Solanoideae</taxon>
        <taxon>Solaneae</taxon>
        <taxon>Solanum</taxon>
    </lineage>
</organism>
<dbReference type="PaxDb" id="4113-PGSC0003DMT400087036"/>
<sequence>MVRKPSPFNLFSNLGGGGTTGSVGATRGGVGVGTCAVVGKVAGLCVPFLKKIKKKLKCKYKKVIADRLADLIGELPNLFGEPKQARRRDWVNNEEKTTIGMQIKDDYNTFGESPSIFGALRLLSESYRIKRQSSRQIIGGVGTLDEPPSPSASST</sequence>
<dbReference type="Proteomes" id="UP000011115">
    <property type="component" value="Unassembled WGS sequence"/>
</dbReference>
<name>M1DD17_SOLTU</name>
<accession>M1DD17</accession>
<reference evidence="2" key="1">
    <citation type="journal article" date="2011" name="Nature">
        <title>Genome sequence and analysis of the tuber crop potato.</title>
        <authorList>
            <consortium name="The Potato Genome Sequencing Consortium"/>
        </authorList>
    </citation>
    <scope>NUCLEOTIDE SEQUENCE [LARGE SCALE GENOMIC DNA]</scope>
    <source>
        <strain evidence="2">cv. DM1-3 516 R44</strain>
    </source>
</reference>
<dbReference type="HOGENOM" id="CLU_1698596_0_0_1"/>
<dbReference type="AlphaFoldDB" id="M1DD17"/>
<keyword evidence="2" id="KW-1185">Reference proteome</keyword>
<evidence type="ECO:0000313" key="1">
    <source>
        <dbReference type="EnsemblPlants" id="PGSC0003DMT400087036"/>
    </source>
</evidence>
<dbReference type="InParanoid" id="M1DD17"/>
<proteinExistence type="predicted"/>
<dbReference type="Gramene" id="PGSC0003DMT400087036">
    <property type="protein sequence ID" value="PGSC0003DMT400087036"/>
    <property type="gene ID" value="PGSC0003DMG400036607"/>
</dbReference>
<evidence type="ECO:0000313" key="2">
    <source>
        <dbReference type="Proteomes" id="UP000011115"/>
    </source>
</evidence>
<protein>
    <submittedName>
        <fullName evidence="1">Uncharacterized protein</fullName>
    </submittedName>
</protein>
<reference evidence="1" key="2">
    <citation type="submission" date="2015-06" db="UniProtKB">
        <authorList>
            <consortium name="EnsemblPlants"/>
        </authorList>
    </citation>
    <scope>IDENTIFICATION</scope>
    <source>
        <strain evidence="1">DM1-3 516 R44</strain>
    </source>
</reference>
<dbReference type="EnsemblPlants" id="PGSC0003DMT400087036">
    <property type="protein sequence ID" value="PGSC0003DMT400087036"/>
    <property type="gene ID" value="PGSC0003DMG400036607"/>
</dbReference>